<dbReference type="Ensembl" id="ENSSSCT00060106061.1">
    <property type="protein sequence ID" value="ENSSSCP00060046766.1"/>
    <property type="gene ID" value="ENSSSCG00060077105.1"/>
</dbReference>
<dbReference type="Pfam" id="PF08205">
    <property type="entry name" value="C2-set_2"/>
    <property type="match status" value="1"/>
</dbReference>
<sequence length="429" mass="46777">MGAPSALPLLLLFACCWAPGGANLSQDDSQPWTSDETVVAGGTVVLKCQVKEHEDSSLQWSNPAQQTLYFGEKRALRDNRIQLVRSTPHELSISISNVALADEGEYTCSIFTMPVRTAKSLVTVLGIPQKPIITGYKSSLREKDTTTLNCQSSGSKPAAQLTWRKGDQELHGEPTRVQEDPNGKTFTVSSSVTFQVTQEDDGADIVCSVNHESLKGADRSTSQRIEVLYKPTAKIRPDPPHPREGQKLLLHCEGRGNPVPQQYLWEKEGSVPPLKMTQDSALIFPFLNKSDSGTYGCTATSNMGWKGAGSVCGVVCGGVPSPPSSTAEPLIGLLQERDTFEQELKVAFPLLVAHLELWKQQVPLTPSPPPQWERSEWGSPGDVTCRWHAAVQGPRASPWGGHRSLQEGQIWRGRMAEMAPSAPCPPYSE</sequence>
<reference evidence="11" key="1">
    <citation type="submission" date="2025-08" db="UniProtKB">
        <authorList>
            <consortium name="Ensembl"/>
        </authorList>
    </citation>
    <scope>IDENTIFICATION</scope>
</reference>
<feature type="chain" id="PRO_5034976520" evidence="9">
    <location>
        <begin position="23"/>
        <end position="429"/>
    </location>
</feature>
<evidence type="ECO:0000256" key="9">
    <source>
        <dbReference type="SAM" id="SignalP"/>
    </source>
</evidence>
<dbReference type="InterPro" id="IPR013162">
    <property type="entry name" value="CD80_C2-set"/>
</dbReference>
<comment type="subcellular location">
    <subcellularLocation>
        <location evidence="1">Membrane</location>
        <topology evidence="1">Single-pass membrane protein</topology>
    </subcellularLocation>
</comment>
<dbReference type="Proteomes" id="UP000694723">
    <property type="component" value="Unplaced"/>
</dbReference>
<evidence type="ECO:0000256" key="4">
    <source>
        <dbReference type="ARBA" id="ARBA00022737"/>
    </source>
</evidence>
<dbReference type="InterPro" id="IPR003599">
    <property type="entry name" value="Ig_sub"/>
</dbReference>
<keyword evidence="5" id="KW-1133">Transmembrane helix</keyword>
<dbReference type="SMART" id="SM00409">
    <property type="entry name" value="IG"/>
    <property type="match status" value="3"/>
</dbReference>
<keyword evidence="4" id="KW-0677">Repeat</keyword>
<feature type="domain" description="Ig-like" evidence="10">
    <location>
        <begin position="19"/>
        <end position="110"/>
    </location>
</feature>
<protein>
    <submittedName>
        <fullName evidence="11">Cell adhesion molecule 3</fullName>
    </submittedName>
</protein>
<feature type="domain" description="Ig-like" evidence="10">
    <location>
        <begin position="231"/>
        <end position="302"/>
    </location>
</feature>
<feature type="signal peptide" evidence="9">
    <location>
        <begin position="1"/>
        <end position="22"/>
    </location>
</feature>
<keyword evidence="3 9" id="KW-0732">Signal</keyword>
<evidence type="ECO:0000256" key="1">
    <source>
        <dbReference type="ARBA" id="ARBA00004167"/>
    </source>
</evidence>
<dbReference type="InterPro" id="IPR013783">
    <property type="entry name" value="Ig-like_fold"/>
</dbReference>
<evidence type="ECO:0000259" key="10">
    <source>
        <dbReference type="PROSITE" id="PS50835"/>
    </source>
</evidence>
<accession>A0A8D1WYZ4</accession>
<dbReference type="PANTHER" id="PTHR45889">
    <property type="entry name" value="IG-LIKE DOMAIN-CONTAINING PROTEIN"/>
    <property type="match status" value="1"/>
</dbReference>
<dbReference type="AlphaFoldDB" id="A0A8D1WYZ4"/>
<dbReference type="InterPro" id="IPR013106">
    <property type="entry name" value="Ig_V-set"/>
</dbReference>
<keyword evidence="8" id="KW-0393">Immunoglobulin domain</keyword>
<gene>
    <name evidence="11" type="primary">CADM3</name>
</gene>
<dbReference type="Pfam" id="PF13927">
    <property type="entry name" value="Ig_3"/>
    <property type="match status" value="1"/>
</dbReference>
<dbReference type="PROSITE" id="PS50835">
    <property type="entry name" value="IG_LIKE"/>
    <property type="match status" value="3"/>
</dbReference>
<feature type="domain" description="Ig-like" evidence="10">
    <location>
        <begin position="128"/>
        <end position="226"/>
    </location>
</feature>
<evidence type="ECO:0000256" key="8">
    <source>
        <dbReference type="ARBA" id="ARBA00023319"/>
    </source>
</evidence>
<keyword evidence="6" id="KW-0472">Membrane</keyword>
<organism evidence="11 12">
    <name type="scientific">Sus scrofa</name>
    <name type="common">Pig</name>
    <dbReference type="NCBI Taxonomy" id="9823"/>
    <lineage>
        <taxon>Eukaryota</taxon>
        <taxon>Metazoa</taxon>
        <taxon>Chordata</taxon>
        <taxon>Craniata</taxon>
        <taxon>Vertebrata</taxon>
        <taxon>Euteleostomi</taxon>
        <taxon>Mammalia</taxon>
        <taxon>Eutheria</taxon>
        <taxon>Laurasiatheria</taxon>
        <taxon>Artiodactyla</taxon>
        <taxon>Suina</taxon>
        <taxon>Suidae</taxon>
        <taxon>Sus</taxon>
    </lineage>
</organism>
<dbReference type="SMART" id="SM00408">
    <property type="entry name" value="IGc2"/>
    <property type="match status" value="3"/>
</dbReference>
<evidence type="ECO:0000313" key="11">
    <source>
        <dbReference type="Ensembl" id="ENSSSCP00060046766.1"/>
    </source>
</evidence>
<dbReference type="CDD" id="cd07705">
    <property type="entry name" value="IgI_2_Necl-1"/>
    <property type="match status" value="1"/>
</dbReference>
<name>A0A8D1WYZ4_PIG</name>
<evidence type="ECO:0000313" key="12">
    <source>
        <dbReference type="Proteomes" id="UP000694723"/>
    </source>
</evidence>
<dbReference type="SUPFAM" id="SSF48726">
    <property type="entry name" value="Immunoglobulin"/>
    <property type="match status" value="3"/>
</dbReference>
<evidence type="ECO:0000256" key="2">
    <source>
        <dbReference type="ARBA" id="ARBA00022692"/>
    </source>
</evidence>
<evidence type="ECO:0000256" key="6">
    <source>
        <dbReference type="ARBA" id="ARBA00023136"/>
    </source>
</evidence>
<evidence type="ECO:0000256" key="5">
    <source>
        <dbReference type="ARBA" id="ARBA00022989"/>
    </source>
</evidence>
<dbReference type="InterPro" id="IPR007110">
    <property type="entry name" value="Ig-like_dom"/>
</dbReference>
<dbReference type="Gene3D" id="2.60.40.10">
    <property type="entry name" value="Immunoglobulins"/>
    <property type="match status" value="3"/>
</dbReference>
<proteinExistence type="predicted"/>
<keyword evidence="7" id="KW-1015">Disulfide bond</keyword>
<dbReference type="FunFam" id="2.60.40.10:FF:000013">
    <property type="entry name" value="cell adhesion molecule 1 isoform X1"/>
    <property type="match status" value="1"/>
</dbReference>
<dbReference type="CDD" id="cd00096">
    <property type="entry name" value="Ig"/>
    <property type="match status" value="1"/>
</dbReference>
<evidence type="ECO:0000256" key="7">
    <source>
        <dbReference type="ARBA" id="ARBA00023157"/>
    </source>
</evidence>
<dbReference type="FunFam" id="2.60.40.10:FF:000894">
    <property type="entry name" value="cell adhesion molecule 3 isoform X1"/>
    <property type="match status" value="1"/>
</dbReference>
<dbReference type="InterPro" id="IPR003598">
    <property type="entry name" value="Ig_sub2"/>
</dbReference>
<dbReference type="GO" id="GO:0016020">
    <property type="term" value="C:membrane"/>
    <property type="evidence" value="ECO:0007669"/>
    <property type="project" value="UniProtKB-SubCell"/>
</dbReference>
<dbReference type="PANTHER" id="PTHR45889:SF5">
    <property type="entry name" value="CELL ADHESION MOLECULE 3"/>
    <property type="match status" value="1"/>
</dbReference>
<evidence type="ECO:0000256" key="3">
    <source>
        <dbReference type="ARBA" id="ARBA00022729"/>
    </source>
</evidence>
<keyword evidence="2" id="KW-0812">Transmembrane</keyword>
<dbReference type="CDD" id="cd05882">
    <property type="entry name" value="IgV_1_Necl-1"/>
    <property type="match status" value="1"/>
</dbReference>
<dbReference type="Pfam" id="PF07686">
    <property type="entry name" value="V-set"/>
    <property type="match status" value="1"/>
</dbReference>
<dbReference type="InterPro" id="IPR036179">
    <property type="entry name" value="Ig-like_dom_sf"/>
</dbReference>